<dbReference type="PANTHER" id="PTHR45881">
    <property type="entry name" value="CHECKPOINT SUPPRESSOR 1-LIKE, ISOFORM A-RELATED"/>
    <property type="match status" value="1"/>
</dbReference>
<dbReference type="InterPro" id="IPR018122">
    <property type="entry name" value="TF_fork_head_CS_1"/>
</dbReference>
<dbReference type="GO" id="GO:0003700">
    <property type="term" value="F:DNA-binding transcription factor activity"/>
    <property type="evidence" value="ECO:0007669"/>
    <property type="project" value="InterPro"/>
</dbReference>
<dbReference type="PANTHER" id="PTHR45881:SF6">
    <property type="entry name" value="FORK-HEAD DOMAIN-CONTAINING PROTEIN"/>
    <property type="match status" value="1"/>
</dbReference>
<evidence type="ECO:0000256" key="7">
    <source>
        <dbReference type="SAM" id="MobiDB-lite"/>
    </source>
</evidence>
<organism evidence="9">
    <name type="scientific">Echinococcus granulosus</name>
    <name type="common">Hydatid tapeworm</name>
    <dbReference type="NCBI Taxonomy" id="6210"/>
    <lineage>
        <taxon>Eukaryota</taxon>
        <taxon>Metazoa</taxon>
        <taxon>Spiralia</taxon>
        <taxon>Lophotrochozoa</taxon>
        <taxon>Platyhelminthes</taxon>
        <taxon>Cestoda</taxon>
        <taxon>Eucestoda</taxon>
        <taxon>Cyclophyllidea</taxon>
        <taxon>Taeniidae</taxon>
        <taxon>Echinococcus</taxon>
        <taxon>Echinococcus granulosus group</taxon>
    </lineage>
</organism>
<feature type="compositionally biased region" description="Low complexity" evidence="7">
    <location>
        <begin position="622"/>
        <end position="638"/>
    </location>
</feature>
<feature type="DNA-binding region" description="Fork-head" evidence="6">
    <location>
        <begin position="245"/>
        <end position="340"/>
    </location>
</feature>
<gene>
    <name evidence="9" type="ORF">EgrG_000159700</name>
</gene>
<dbReference type="InterPro" id="IPR030456">
    <property type="entry name" value="TF_fork_head_CS_2"/>
</dbReference>
<evidence type="ECO:0000256" key="4">
    <source>
        <dbReference type="ARBA" id="ARBA00023163"/>
    </source>
</evidence>
<proteinExistence type="predicted"/>
<dbReference type="FunFam" id="1.10.10.10:FF:000030">
    <property type="entry name" value="Forkhead box protein K2"/>
    <property type="match status" value="1"/>
</dbReference>
<dbReference type="OrthoDB" id="10604051at2759"/>
<dbReference type="SUPFAM" id="SSF46785">
    <property type="entry name" value="Winged helix' DNA-binding domain"/>
    <property type="match status" value="1"/>
</dbReference>
<keyword evidence="5 6" id="KW-0539">Nucleus</keyword>
<keyword evidence="3 6" id="KW-0238">DNA-binding</keyword>
<reference evidence="9 10" key="1">
    <citation type="journal article" date="2013" name="Nature">
        <title>The genomes of four tapeworm species reveal adaptations to parasitism.</title>
        <authorList>
            <person name="Tsai I.J."/>
            <person name="Zarowiecki M."/>
            <person name="Holroyd N."/>
            <person name="Garciarrubio A."/>
            <person name="Sanchez-Flores A."/>
            <person name="Brooks K.L."/>
            <person name="Tracey A."/>
            <person name="Bobes R.J."/>
            <person name="Fragoso G."/>
            <person name="Sciutto E."/>
            <person name="Aslett M."/>
            <person name="Beasley H."/>
            <person name="Bennett H.M."/>
            <person name="Cai J."/>
            <person name="Camicia F."/>
            <person name="Clark R."/>
            <person name="Cucher M."/>
            <person name="De Silva N."/>
            <person name="Day T.A."/>
            <person name="Deplazes P."/>
            <person name="Estrada K."/>
            <person name="Fernandez C."/>
            <person name="Holland P.W."/>
            <person name="Hou J."/>
            <person name="Hu S."/>
            <person name="Huckvale T."/>
            <person name="Hung S.S."/>
            <person name="Kamenetzky L."/>
            <person name="Keane J.A."/>
            <person name="Kiss F."/>
            <person name="Koziol U."/>
            <person name="Lambert O."/>
            <person name="Liu K."/>
            <person name="Luo X."/>
            <person name="Luo Y."/>
            <person name="Macchiaroli N."/>
            <person name="Nichol S."/>
            <person name="Paps J."/>
            <person name="Parkinson J."/>
            <person name="Pouchkina-Stantcheva N."/>
            <person name="Riddiford N."/>
            <person name="Rosenzvit M."/>
            <person name="Salinas G."/>
            <person name="Wasmuth J.D."/>
            <person name="Zamanian M."/>
            <person name="Zheng Y."/>
            <person name="Cai X."/>
            <person name="Soberon X."/>
            <person name="Olson P.D."/>
            <person name="Laclette J.P."/>
            <person name="Brehm K."/>
            <person name="Berriman M."/>
            <person name="Garciarrubio A."/>
            <person name="Bobes R.J."/>
            <person name="Fragoso G."/>
            <person name="Sanchez-Flores A."/>
            <person name="Estrada K."/>
            <person name="Cevallos M.A."/>
            <person name="Morett E."/>
            <person name="Gonzalez V."/>
            <person name="Portillo T."/>
            <person name="Ochoa-Leyva A."/>
            <person name="Jose M.V."/>
            <person name="Sciutto E."/>
            <person name="Landa A."/>
            <person name="Jimenez L."/>
            <person name="Valdes V."/>
            <person name="Carrero J.C."/>
            <person name="Larralde C."/>
            <person name="Morales-Montor J."/>
            <person name="Limon-Lason J."/>
            <person name="Soberon X."/>
            <person name="Laclette J.P."/>
        </authorList>
    </citation>
    <scope>NUCLEOTIDE SEQUENCE [LARGE SCALE GENOMIC DNA]</scope>
</reference>
<evidence type="ECO:0000259" key="8">
    <source>
        <dbReference type="PROSITE" id="PS50039"/>
    </source>
</evidence>
<evidence type="ECO:0000313" key="10">
    <source>
        <dbReference type="Proteomes" id="UP000492820"/>
    </source>
</evidence>
<keyword evidence="2" id="KW-0805">Transcription regulation</keyword>
<dbReference type="WBParaSite" id="EgrG_000159700">
    <property type="protein sequence ID" value="EgrG_000159700"/>
    <property type="gene ID" value="EgrG_000159700"/>
</dbReference>
<dbReference type="EMBL" id="LK028583">
    <property type="protein sequence ID" value="CDS21220.1"/>
    <property type="molecule type" value="Genomic_DNA"/>
</dbReference>
<dbReference type="CDD" id="cd20026">
    <property type="entry name" value="FH_FOXK"/>
    <property type="match status" value="1"/>
</dbReference>
<keyword evidence="4" id="KW-0804">Transcription</keyword>
<evidence type="ECO:0000256" key="2">
    <source>
        <dbReference type="ARBA" id="ARBA00023015"/>
    </source>
</evidence>
<dbReference type="InterPro" id="IPR036390">
    <property type="entry name" value="WH_DNA-bd_sf"/>
</dbReference>
<dbReference type="PROSITE" id="PS00658">
    <property type="entry name" value="FORK_HEAD_2"/>
    <property type="match status" value="1"/>
</dbReference>
<reference evidence="9" key="2">
    <citation type="submission" date="2014-06" db="EMBL/GenBank/DDBJ databases">
        <authorList>
            <person name="Aslett M."/>
        </authorList>
    </citation>
    <scope>NUCLEOTIDE SEQUENCE</scope>
</reference>
<feature type="region of interest" description="Disordered" evidence="7">
    <location>
        <begin position="176"/>
        <end position="239"/>
    </location>
</feature>
<feature type="compositionally biased region" description="Polar residues" evidence="7">
    <location>
        <begin position="176"/>
        <end position="193"/>
    </location>
</feature>
<reference evidence="11" key="3">
    <citation type="submission" date="2020-10" db="UniProtKB">
        <authorList>
            <consortium name="WormBaseParasite"/>
        </authorList>
    </citation>
    <scope>IDENTIFICATION</scope>
</reference>
<dbReference type="GO" id="GO:0043565">
    <property type="term" value="F:sequence-specific DNA binding"/>
    <property type="evidence" value="ECO:0007669"/>
    <property type="project" value="InterPro"/>
</dbReference>
<name>A0A068WU65_ECHGR</name>
<evidence type="ECO:0000313" key="11">
    <source>
        <dbReference type="WBParaSite" id="EgrG_000159700"/>
    </source>
</evidence>
<dbReference type="PROSITE" id="PS00657">
    <property type="entry name" value="FORK_HEAD_1"/>
    <property type="match status" value="1"/>
</dbReference>
<dbReference type="InterPro" id="IPR036388">
    <property type="entry name" value="WH-like_DNA-bd_sf"/>
</dbReference>
<evidence type="ECO:0000256" key="1">
    <source>
        <dbReference type="ARBA" id="ARBA00004123"/>
    </source>
</evidence>
<evidence type="ECO:0000256" key="6">
    <source>
        <dbReference type="PROSITE-ProRule" id="PRU00089"/>
    </source>
</evidence>
<evidence type="ECO:0000313" key="9">
    <source>
        <dbReference type="EMBL" id="CDS21220.1"/>
    </source>
</evidence>
<feature type="domain" description="Fork-head" evidence="8">
    <location>
        <begin position="245"/>
        <end position="340"/>
    </location>
</feature>
<evidence type="ECO:0000256" key="5">
    <source>
        <dbReference type="ARBA" id="ARBA00023242"/>
    </source>
</evidence>
<dbReference type="Pfam" id="PF00250">
    <property type="entry name" value="Forkhead"/>
    <property type="match status" value="1"/>
</dbReference>
<dbReference type="PROSITE" id="PS50039">
    <property type="entry name" value="FORK_HEAD_3"/>
    <property type="match status" value="1"/>
</dbReference>
<feature type="region of interest" description="Disordered" evidence="7">
    <location>
        <begin position="622"/>
        <end position="654"/>
    </location>
</feature>
<comment type="subcellular location">
    <subcellularLocation>
        <location evidence="1 6">Nucleus</location>
    </subcellularLocation>
</comment>
<dbReference type="GO" id="GO:0006357">
    <property type="term" value="P:regulation of transcription by RNA polymerase II"/>
    <property type="evidence" value="ECO:0007669"/>
    <property type="project" value="UniProtKB-ARBA"/>
</dbReference>
<protein>
    <submittedName>
        <fullName evidence="9 11">Forkhead box protein K1</fullName>
    </submittedName>
</protein>
<dbReference type="GO" id="GO:0005634">
    <property type="term" value="C:nucleus"/>
    <property type="evidence" value="ECO:0007669"/>
    <property type="project" value="UniProtKB-SubCell"/>
</dbReference>
<dbReference type="PRINTS" id="PR00053">
    <property type="entry name" value="FORKHEAD"/>
</dbReference>
<dbReference type="InterPro" id="IPR001766">
    <property type="entry name" value="Fork_head_dom"/>
</dbReference>
<accession>A0A068WU65</accession>
<evidence type="ECO:0000256" key="3">
    <source>
        <dbReference type="ARBA" id="ARBA00023125"/>
    </source>
</evidence>
<sequence length="731" mass="78874">MFSEDLIPLPNCCRLRFPSTPITLVVEILDPSSSLRHPKKRTIWRYSAELAGLTEYGSEIPDVSGEKRQKLTPSIKEDENPTHLGRKQNVQSFNTLITDSIANAVASCRCKSDSTEPFSTPEPCSPPDSLLLNSNQIKSRRLDAVTVTTTTTADQPTSLRFPNLLAAYSRSPLKVSTTCSQTSNGTDSSNAHSGPSDRSIFPDRCLSHSPGGTGSPFLSTTASEEVASNLEGSTETVEHGTVYEKPPYSYAQLIVQAIVSAPNRRLTLADIYSYISTQFPYYKPSQKGWQNSIRHNLSLNRYFIRIPRGQEEPGKGAFWRLDPDSEAHLVVKAFQKRRQRSYVVPAYVASGASPQRNSGPTATAAAAAAGTTVTTTTTPNISSTVIEASSTLQVDRNTSSSSSSLGYHSRLFNLHDSLSTSAASNFNTESTSETNFLSKDPMAGGLSLFKNSGTGLFTRDDSILASSLLLAGNSLMNRSSEPSSTSTSTPTTATQFYSQFQNYYHLHENDIFPSSLIPPPSTTTIPTATCGEGYSSQMPNLTASLLRSRSDSLSRRASEPNLQKFGASVDNFSAAAAAAAAVAAAASATADRGIMVQQKNTTEQLVRALRGNLLLEGDSSLTATTATSTAQPPTQTSSETELYQSPMQGASQVYDEDTEDIVDDDESTIFVQESNGNRNSNGGEDGTEENPQILLHFSVEMHEEKSVSSPSIFPFTEYPFIDIPDAESIVL</sequence>
<feature type="compositionally biased region" description="Polar residues" evidence="7">
    <location>
        <begin position="639"/>
        <end position="651"/>
    </location>
</feature>
<dbReference type="AlphaFoldDB" id="A0A068WU65"/>
<dbReference type="SMART" id="SM00339">
    <property type="entry name" value="FH"/>
    <property type="match status" value="1"/>
</dbReference>
<dbReference type="Gene3D" id="1.10.10.10">
    <property type="entry name" value="Winged helix-like DNA-binding domain superfamily/Winged helix DNA-binding domain"/>
    <property type="match status" value="1"/>
</dbReference>
<dbReference type="Proteomes" id="UP000492820">
    <property type="component" value="Unassembled WGS sequence"/>
</dbReference>